<proteinExistence type="predicted"/>
<dbReference type="AlphaFoldDB" id="A0A0U3G885"/>
<accession>A0A0U3G885</accession>
<organism evidence="1 2">
    <name type="scientific">Myroides odoratimimus</name>
    <dbReference type="NCBI Taxonomy" id="76832"/>
    <lineage>
        <taxon>Bacteria</taxon>
        <taxon>Pseudomonadati</taxon>
        <taxon>Bacteroidota</taxon>
        <taxon>Flavobacteriia</taxon>
        <taxon>Flavobacteriales</taxon>
        <taxon>Flavobacteriaceae</taxon>
        <taxon>Myroides</taxon>
    </lineage>
</organism>
<dbReference type="EMBL" id="CP013690">
    <property type="protein sequence ID" value="ALU24888.1"/>
    <property type="molecule type" value="Genomic_DNA"/>
</dbReference>
<dbReference type="eggNOG" id="COG3071">
    <property type="taxonomic scope" value="Bacteria"/>
</dbReference>
<dbReference type="PANTHER" id="PTHR36443:SF1">
    <property type="entry name" value="BSR5223 PROTEIN"/>
    <property type="match status" value="1"/>
</dbReference>
<evidence type="ECO:0000313" key="2">
    <source>
        <dbReference type="Proteomes" id="UP000069030"/>
    </source>
</evidence>
<evidence type="ECO:0000313" key="1">
    <source>
        <dbReference type="EMBL" id="ALU24888.1"/>
    </source>
</evidence>
<dbReference type="PANTHER" id="PTHR36443">
    <property type="entry name" value="BSR5223 PROTEIN"/>
    <property type="match status" value="1"/>
</dbReference>
<dbReference type="Proteomes" id="UP000069030">
    <property type="component" value="Chromosome"/>
</dbReference>
<name>A0A0U3G885_9FLAO</name>
<gene>
    <name evidence="1" type="ORF">AS202_01285</name>
</gene>
<sequence>MYFYTFTLMGKTVIFIGCIIVIIGILIQFTSFNLDWFGKLPGDIRIQRPGFSFFMPITSMIIVSVVGTGLLWLYRKFFS</sequence>
<protein>
    <submittedName>
        <fullName evidence="1">Uncharacterized protein</fullName>
    </submittedName>
</protein>
<dbReference type="KEGG" id="mod:AS202_01285"/>
<dbReference type="InterPro" id="IPR021320">
    <property type="entry name" value="DUF2905"/>
</dbReference>
<dbReference type="Pfam" id="PF11146">
    <property type="entry name" value="DUF2905"/>
    <property type="match status" value="1"/>
</dbReference>
<reference evidence="1 2" key="1">
    <citation type="journal article" date="2016" name="J. Zhejiang Univ. Sci. B">
        <title>Antibiotic resistance mechanisms of Myroides sp.</title>
        <authorList>
            <person name="Hu S."/>
            <person name="Yuan S."/>
            <person name="Qu H."/>
            <person name="Jiang T."/>
            <person name="Zhou Y."/>
            <person name="Wang M."/>
            <person name="Ming D."/>
        </authorList>
    </citation>
    <scope>NUCLEOTIDE SEQUENCE [LARGE SCALE GENOMIC DNA]</scope>
    <source>
        <strain evidence="1 2">PR63039</strain>
    </source>
</reference>